<name>A0A3S4D6H0_9PEZI</name>
<feature type="compositionally biased region" description="Basic and acidic residues" evidence="1">
    <location>
        <begin position="154"/>
        <end position="166"/>
    </location>
</feature>
<evidence type="ECO:0000256" key="1">
    <source>
        <dbReference type="SAM" id="MobiDB-lite"/>
    </source>
</evidence>
<dbReference type="EMBL" id="OUUZ01000011">
    <property type="protein sequence ID" value="SPQ23994.1"/>
    <property type="molecule type" value="Genomic_DNA"/>
</dbReference>
<reference evidence="2 3" key="1">
    <citation type="submission" date="2018-04" db="EMBL/GenBank/DDBJ databases">
        <authorList>
            <person name="Huttner S."/>
            <person name="Dainat J."/>
        </authorList>
    </citation>
    <scope>NUCLEOTIDE SEQUENCE [LARGE SCALE GENOMIC DNA]</scope>
</reference>
<dbReference type="Proteomes" id="UP000289323">
    <property type="component" value="Unassembled WGS sequence"/>
</dbReference>
<evidence type="ECO:0000313" key="2">
    <source>
        <dbReference type="EMBL" id="SPQ23994.1"/>
    </source>
</evidence>
<protein>
    <submittedName>
        <fullName evidence="2">Da15c394-ba21-49a8-9794-297ea90a932c</fullName>
    </submittedName>
</protein>
<feature type="compositionally biased region" description="Low complexity" evidence="1">
    <location>
        <begin position="266"/>
        <end position="284"/>
    </location>
</feature>
<sequence length="337" mass="37302">MPSATPQPQLKKKASFRDRLKAWQKPPQPLEVLAEESKPRFVYEPKHAAADFSRLAVSPLSPTRQRLPAAMWPVEDDTVEATGRIPQRRDSTPRVRRHSYALAEEPFHAANGAAHVPVASRPVAWSPAADRAAQGGHDQTSQPLSDYELFIARAEAEDRERRERVLRSISQRSPPSVRPDPHRQFATAAGSSSVDRSSGTSNSRSRFVLSGGSADTPTAQPHQPQQQHHRGHGRRSSWDPEYVTTGASVGAEKVSEKTRSSPAPQPQQRPQRQAQPRRLPEPAQNLGQPAVYGVGADFGNTSPPPRTLRRQASLTKRIAEYIRPPKTAMRQIETLVE</sequence>
<organism evidence="2 3">
    <name type="scientific">Thermothielavioides terrestris</name>
    <dbReference type="NCBI Taxonomy" id="2587410"/>
    <lineage>
        <taxon>Eukaryota</taxon>
        <taxon>Fungi</taxon>
        <taxon>Dikarya</taxon>
        <taxon>Ascomycota</taxon>
        <taxon>Pezizomycotina</taxon>
        <taxon>Sordariomycetes</taxon>
        <taxon>Sordariomycetidae</taxon>
        <taxon>Sordariales</taxon>
        <taxon>Chaetomiaceae</taxon>
        <taxon>Thermothielavioides</taxon>
    </lineage>
</organism>
<accession>A0A3S4D6H0</accession>
<gene>
    <name evidence="2" type="ORF">TT172_LOCUS6413</name>
</gene>
<feature type="region of interest" description="Disordered" evidence="1">
    <location>
        <begin position="1"/>
        <end position="22"/>
    </location>
</feature>
<proteinExistence type="predicted"/>
<evidence type="ECO:0000313" key="3">
    <source>
        <dbReference type="Proteomes" id="UP000289323"/>
    </source>
</evidence>
<dbReference type="AlphaFoldDB" id="A0A3S4D6H0"/>
<feature type="region of interest" description="Disordered" evidence="1">
    <location>
        <begin position="125"/>
        <end position="310"/>
    </location>
</feature>
<feature type="compositionally biased region" description="Low complexity" evidence="1">
    <location>
        <begin position="191"/>
        <end position="206"/>
    </location>
</feature>